<dbReference type="EMBL" id="JANJYJ010000005">
    <property type="protein sequence ID" value="KAK3211423.1"/>
    <property type="molecule type" value="Genomic_DNA"/>
</dbReference>
<keyword evidence="3" id="KW-1185">Reference proteome</keyword>
<dbReference type="AlphaFoldDB" id="A0AAE0ADF3"/>
<reference evidence="2" key="1">
    <citation type="journal article" date="2023" name="Plant J.">
        <title>Genome sequences and population genomics provide insights into the demographic history, inbreeding, and mutation load of two 'living fossil' tree species of Dipteronia.</title>
        <authorList>
            <person name="Feng Y."/>
            <person name="Comes H.P."/>
            <person name="Chen J."/>
            <person name="Zhu S."/>
            <person name="Lu R."/>
            <person name="Zhang X."/>
            <person name="Li P."/>
            <person name="Qiu J."/>
            <person name="Olsen K.M."/>
            <person name="Qiu Y."/>
        </authorList>
    </citation>
    <scope>NUCLEOTIDE SEQUENCE</scope>
    <source>
        <strain evidence="2">NBL</strain>
    </source>
</reference>
<dbReference type="SUPFAM" id="SSF52743">
    <property type="entry name" value="Subtilisin-like"/>
    <property type="match status" value="1"/>
</dbReference>
<sequence length="177" mass="19322">MQFSEGVERNRSCRSQRSNGGVSNKEFDCLLGSLYATLAAGRIILILWFAKSESQKKQYPWCKCVHLSSIVAGIAALIKSAHQDCSPAVIRSALVNTGCATIAFQTGTDGMNAFEEGPTLLLARKQTCSTWVVDKLMRSGWRVRMGGEFVFGSRGTTKSGLNFVGLYREQTGSDILL</sequence>
<dbReference type="Gene3D" id="3.40.50.200">
    <property type="entry name" value="Peptidase S8/S53 domain"/>
    <property type="match status" value="1"/>
</dbReference>
<evidence type="ECO:0000313" key="3">
    <source>
        <dbReference type="Proteomes" id="UP001281410"/>
    </source>
</evidence>
<dbReference type="InterPro" id="IPR036852">
    <property type="entry name" value="Peptidase_S8/S53_dom_sf"/>
</dbReference>
<name>A0AAE0ADF3_9ROSI</name>
<evidence type="ECO:0008006" key="4">
    <source>
        <dbReference type="Google" id="ProtNLM"/>
    </source>
</evidence>
<dbReference type="GO" id="GO:0004252">
    <property type="term" value="F:serine-type endopeptidase activity"/>
    <property type="evidence" value="ECO:0007669"/>
    <property type="project" value="InterPro"/>
</dbReference>
<gene>
    <name evidence="2" type="ORF">Dsin_016129</name>
</gene>
<feature type="compositionally biased region" description="Basic and acidic residues" evidence="1">
    <location>
        <begin position="1"/>
        <end position="11"/>
    </location>
</feature>
<organism evidence="2 3">
    <name type="scientific">Dipteronia sinensis</name>
    <dbReference type="NCBI Taxonomy" id="43782"/>
    <lineage>
        <taxon>Eukaryota</taxon>
        <taxon>Viridiplantae</taxon>
        <taxon>Streptophyta</taxon>
        <taxon>Embryophyta</taxon>
        <taxon>Tracheophyta</taxon>
        <taxon>Spermatophyta</taxon>
        <taxon>Magnoliopsida</taxon>
        <taxon>eudicotyledons</taxon>
        <taxon>Gunneridae</taxon>
        <taxon>Pentapetalae</taxon>
        <taxon>rosids</taxon>
        <taxon>malvids</taxon>
        <taxon>Sapindales</taxon>
        <taxon>Sapindaceae</taxon>
        <taxon>Hippocastanoideae</taxon>
        <taxon>Acereae</taxon>
        <taxon>Dipteronia</taxon>
    </lineage>
</organism>
<comment type="caution">
    <text evidence="2">The sequence shown here is derived from an EMBL/GenBank/DDBJ whole genome shotgun (WGS) entry which is preliminary data.</text>
</comment>
<evidence type="ECO:0000313" key="2">
    <source>
        <dbReference type="EMBL" id="KAK3211423.1"/>
    </source>
</evidence>
<dbReference type="GO" id="GO:0006508">
    <property type="term" value="P:proteolysis"/>
    <property type="evidence" value="ECO:0007669"/>
    <property type="project" value="InterPro"/>
</dbReference>
<evidence type="ECO:0000256" key="1">
    <source>
        <dbReference type="SAM" id="MobiDB-lite"/>
    </source>
</evidence>
<dbReference type="Proteomes" id="UP001281410">
    <property type="component" value="Unassembled WGS sequence"/>
</dbReference>
<feature type="region of interest" description="Disordered" evidence="1">
    <location>
        <begin position="1"/>
        <end position="20"/>
    </location>
</feature>
<protein>
    <recommendedName>
        <fullName evidence="4">Peptidase S8/S53 domain-containing protein</fullName>
    </recommendedName>
</protein>
<accession>A0AAE0ADF3</accession>
<proteinExistence type="predicted"/>